<organism evidence="1 2">
    <name type="scientific">Vitis vinifera</name>
    <name type="common">Grape</name>
    <dbReference type="NCBI Taxonomy" id="29760"/>
    <lineage>
        <taxon>Eukaryota</taxon>
        <taxon>Viridiplantae</taxon>
        <taxon>Streptophyta</taxon>
        <taxon>Embryophyta</taxon>
        <taxon>Tracheophyta</taxon>
        <taxon>Spermatophyta</taxon>
        <taxon>Magnoliopsida</taxon>
        <taxon>eudicotyledons</taxon>
        <taxon>Gunneridae</taxon>
        <taxon>Pentapetalae</taxon>
        <taxon>rosids</taxon>
        <taxon>Vitales</taxon>
        <taxon>Vitaceae</taxon>
        <taxon>Viteae</taxon>
        <taxon>Vitis</taxon>
    </lineage>
</organism>
<dbReference type="PANTHER" id="PTHR48475:SF2">
    <property type="entry name" value="RIBONUCLEASE H"/>
    <property type="match status" value="1"/>
</dbReference>
<sequence length="143" mass="16301">MADTSCRRSVQSAQIWSSNQVRQILLEYEAKDECMAHYLAMVESRLEKLDEWVIRQVPREKNEKVDALDRITTHGERGCDATLYLKVSPSITPKPMCNTSQTDSSWMLSIMKYLQTGKAYVAIAQADKLWHIALTHKDTTGPP</sequence>
<proteinExistence type="predicted"/>
<dbReference type="InterPro" id="IPR036397">
    <property type="entry name" value="RNaseH_sf"/>
</dbReference>
<comment type="caution">
    <text evidence="1">The sequence shown here is derived from an EMBL/GenBank/DDBJ whole genome shotgun (WGS) entry which is preliminary data.</text>
</comment>
<evidence type="ECO:0000313" key="2">
    <source>
        <dbReference type="Proteomes" id="UP000288805"/>
    </source>
</evidence>
<protein>
    <recommendedName>
        <fullName evidence="3">RNase H type-1 domain-containing protein</fullName>
    </recommendedName>
</protein>
<dbReference type="Gene3D" id="3.30.420.10">
    <property type="entry name" value="Ribonuclease H-like superfamily/Ribonuclease H"/>
    <property type="match status" value="1"/>
</dbReference>
<dbReference type="Proteomes" id="UP000288805">
    <property type="component" value="Unassembled WGS sequence"/>
</dbReference>
<dbReference type="EMBL" id="QGNW01000079">
    <property type="protein sequence ID" value="RVX00876.1"/>
    <property type="molecule type" value="Genomic_DNA"/>
</dbReference>
<dbReference type="GO" id="GO:0003676">
    <property type="term" value="F:nucleic acid binding"/>
    <property type="evidence" value="ECO:0007669"/>
    <property type="project" value="InterPro"/>
</dbReference>
<dbReference type="AlphaFoldDB" id="A0A438IW60"/>
<evidence type="ECO:0008006" key="3">
    <source>
        <dbReference type="Google" id="ProtNLM"/>
    </source>
</evidence>
<evidence type="ECO:0000313" key="1">
    <source>
        <dbReference type="EMBL" id="RVX00876.1"/>
    </source>
</evidence>
<name>A0A438IW60_VITVI</name>
<dbReference type="PANTHER" id="PTHR48475">
    <property type="entry name" value="RIBONUCLEASE H"/>
    <property type="match status" value="1"/>
</dbReference>
<accession>A0A438IW60</accession>
<gene>
    <name evidence="1" type="ORF">CK203_026504</name>
</gene>
<reference evidence="1 2" key="1">
    <citation type="journal article" date="2018" name="PLoS Genet.">
        <title>Population sequencing reveals clonal diversity and ancestral inbreeding in the grapevine cultivar Chardonnay.</title>
        <authorList>
            <person name="Roach M.J."/>
            <person name="Johnson D.L."/>
            <person name="Bohlmann J."/>
            <person name="van Vuuren H.J."/>
            <person name="Jones S.J."/>
            <person name="Pretorius I.S."/>
            <person name="Schmidt S.A."/>
            <person name="Borneman A.R."/>
        </authorList>
    </citation>
    <scope>NUCLEOTIDE SEQUENCE [LARGE SCALE GENOMIC DNA]</scope>
    <source>
        <strain evidence="2">cv. Chardonnay</strain>
        <tissue evidence="1">Leaf</tissue>
    </source>
</reference>